<evidence type="ECO:0000256" key="5">
    <source>
        <dbReference type="ARBA" id="ARBA00022840"/>
    </source>
</evidence>
<evidence type="ECO:0000259" key="7">
    <source>
        <dbReference type="PROSITE" id="PS51158"/>
    </source>
</evidence>
<dbReference type="EMBL" id="ML210232">
    <property type="protein sequence ID" value="TFK22794.1"/>
    <property type="molecule type" value="Genomic_DNA"/>
</dbReference>
<protein>
    <recommendedName>
        <fullName evidence="7">Alpha-type protein kinase domain-containing protein</fullName>
    </recommendedName>
</protein>
<dbReference type="InterPro" id="IPR011009">
    <property type="entry name" value="Kinase-like_dom_sf"/>
</dbReference>
<dbReference type="OrthoDB" id="301415at2759"/>
<accession>A0A5C3KQX5</accession>
<feature type="domain" description="Alpha-type protein kinase" evidence="7">
    <location>
        <begin position="96"/>
        <end position="337"/>
    </location>
</feature>
<dbReference type="SUPFAM" id="SSF56112">
    <property type="entry name" value="Protein kinase-like (PK-like)"/>
    <property type="match status" value="1"/>
</dbReference>
<dbReference type="GO" id="GO:0005524">
    <property type="term" value="F:ATP binding"/>
    <property type="evidence" value="ECO:0007669"/>
    <property type="project" value="UniProtKB-KW"/>
</dbReference>
<dbReference type="PANTHER" id="PTHR45992">
    <property type="entry name" value="EUKARYOTIC ELONGATION FACTOR 2 KINASE-RELATED"/>
    <property type="match status" value="1"/>
</dbReference>
<keyword evidence="3" id="KW-0547">Nucleotide-binding</keyword>
<proteinExistence type="predicted"/>
<gene>
    <name evidence="8" type="ORF">FA15DRAFT_657230</name>
</gene>
<dbReference type="STRING" id="230819.A0A5C3KQX5"/>
<dbReference type="GO" id="GO:0031037">
    <property type="term" value="P:myosin II filament disassembly"/>
    <property type="evidence" value="ECO:0007669"/>
    <property type="project" value="TreeGrafter"/>
</dbReference>
<dbReference type="InterPro" id="IPR051852">
    <property type="entry name" value="Alpha-type_PK"/>
</dbReference>
<dbReference type="SMART" id="SM00811">
    <property type="entry name" value="Alpha_kinase"/>
    <property type="match status" value="1"/>
</dbReference>
<dbReference type="Pfam" id="PF02816">
    <property type="entry name" value="Alpha_kinase"/>
    <property type="match status" value="1"/>
</dbReference>
<evidence type="ECO:0000256" key="1">
    <source>
        <dbReference type="ARBA" id="ARBA00022527"/>
    </source>
</evidence>
<evidence type="ECO:0000256" key="3">
    <source>
        <dbReference type="ARBA" id="ARBA00022741"/>
    </source>
</evidence>
<name>A0A5C3KQX5_COPMA</name>
<dbReference type="CDD" id="cd04515">
    <property type="entry name" value="Alpha_kinase"/>
    <property type="match status" value="1"/>
</dbReference>
<reference evidence="8 9" key="1">
    <citation type="journal article" date="2019" name="Nat. Ecol. Evol.">
        <title>Megaphylogeny resolves global patterns of mushroom evolution.</title>
        <authorList>
            <person name="Varga T."/>
            <person name="Krizsan K."/>
            <person name="Foldi C."/>
            <person name="Dima B."/>
            <person name="Sanchez-Garcia M."/>
            <person name="Sanchez-Ramirez S."/>
            <person name="Szollosi G.J."/>
            <person name="Szarkandi J.G."/>
            <person name="Papp V."/>
            <person name="Albert L."/>
            <person name="Andreopoulos W."/>
            <person name="Angelini C."/>
            <person name="Antonin V."/>
            <person name="Barry K.W."/>
            <person name="Bougher N.L."/>
            <person name="Buchanan P."/>
            <person name="Buyck B."/>
            <person name="Bense V."/>
            <person name="Catcheside P."/>
            <person name="Chovatia M."/>
            <person name="Cooper J."/>
            <person name="Damon W."/>
            <person name="Desjardin D."/>
            <person name="Finy P."/>
            <person name="Geml J."/>
            <person name="Haridas S."/>
            <person name="Hughes K."/>
            <person name="Justo A."/>
            <person name="Karasinski D."/>
            <person name="Kautmanova I."/>
            <person name="Kiss B."/>
            <person name="Kocsube S."/>
            <person name="Kotiranta H."/>
            <person name="LaButti K.M."/>
            <person name="Lechner B.E."/>
            <person name="Liimatainen K."/>
            <person name="Lipzen A."/>
            <person name="Lukacs Z."/>
            <person name="Mihaltcheva S."/>
            <person name="Morgado L.N."/>
            <person name="Niskanen T."/>
            <person name="Noordeloos M.E."/>
            <person name="Ohm R.A."/>
            <person name="Ortiz-Santana B."/>
            <person name="Ovrebo C."/>
            <person name="Racz N."/>
            <person name="Riley R."/>
            <person name="Savchenko A."/>
            <person name="Shiryaev A."/>
            <person name="Soop K."/>
            <person name="Spirin V."/>
            <person name="Szebenyi C."/>
            <person name="Tomsovsky M."/>
            <person name="Tulloss R.E."/>
            <person name="Uehling J."/>
            <person name="Grigoriev I.V."/>
            <person name="Vagvolgyi C."/>
            <person name="Papp T."/>
            <person name="Martin F.M."/>
            <person name="Miettinen O."/>
            <person name="Hibbett D.S."/>
            <person name="Nagy L.G."/>
        </authorList>
    </citation>
    <scope>NUCLEOTIDE SEQUENCE [LARGE SCALE GENOMIC DNA]</scope>
    <source>
        <strain evidence="8 9">CBS 121175</strain>
    </source>
</reference>
<keyword evidence="4" id="KW-0418">Kinase</keyword>
<feature type="region of interest" description="Disordered" evidence="6">
    <location>
        <begin position="352"/>
        <end position="397"/>
    </location>
</feature>
<dbReference type="PANTHER" id="PTHR45992:SF2">
    <property type="entry name" value="EUKARYOTIC ELONGATION FACTOR 2 KINASE"/>
    <property type="match status" value="1"/>
</dbReference>
<organism evidence="8 9">
    <name type="scientific">Coprinopsis marcescibilis</name>
    <name type="common">Agaric fungus</name>
    <name type="synonym">Psathyrella marcescibilis</name>
    <dbReference type="NCBI Taxonomy" id="230819"/>
    <lineage>
        <taxon>Eukaryota</taxon>
        <taxon>Fungi</taxon>
        <taxon>Dikarya</taxon>
        <taxon>Basidiomycota</taxon>
        <taxon>Agaricomycotina</taxon>
        <taxon>Agaricomycetes</taxon>
        <taxon>Agaricomycetidae</taxon>
        <taxon>Agaricales</taxon>
        <taxon>Agaricineae</taxon>
        <taxon>Psathyrellaceae</taxon>
        <taxon>Coprinopsis</taxon>
    </lineage>
</organism>
<keyword evidence="2" id="KW-0808">Transferase</keyword>
<keyword evidence="1" id="KW-0723">Serine/threonine-protein kinase</keyword>
<sequence length="397" mass="44117">MINVHLAKITDHDNGKYRTGPCFNATCISYPEDTPCSEIWNDMFTTCDTTYTWEHDYRLFDLHFCLKAIAPTLRVLLLDRQHTLQHSMALWEKGLVLRRVTGAWGADNVTIWTDEPGSIKVTVEKELFASGLTKLIHKMYIETDILAAKYYFDIGDSSLVSREENTKVPERGASPTETGLLSLKVSVYSIPSEFQVYLWVADVFMLTVTVGPKKGYLWLVDPLFSNAKIWKFSGTTKAGSNDVDLVGWTCNAFAHFLFFNSKGTIVFVDIQGIDSNALPMTSRKGKMSAIALTLFDLMVHSYNKTYGLGDLGFVGLASFVAQHECNSICNALGLLGLDTIWDKAVKKHTQGAVDATELSESNPDEFDIVPKTQKAKTHSNDEGDYGDNNGNGGNKSQ</sequence>
<evidence type="ECO:0000256" key="4">
    <source>
        <dbReference type="ARBA" id="ARBA00022777"/>
    </source>
</evidence>
<dbReference type="PROSITE" id="PS51158">
    <property type="entry name" value="ALPHA_KINASE"/>
    <property type="match status" value="1"/>
</dbReference>
<evidence type="ECO:0000256" key="6">
    <source>
        <dbReference type="SAM" id="MobiDB-lite"/>
    </source>
</evidence>
<evidence type="ECO:0000313" key="9">
    <source>
        <dbReference type="Proteomes" id="UP000307440"/>
    </source>
</evidence>
<keyword evidence="9" id="KW-1185">Reference proteome</keyword>
<dbReference type="Gene3D" id="3.20.200.10">
    <property type="entry name" value="MHCK/EF2 kinase"/>
    <property type="match status" value="1"/>
</dbReference>
<dbReference type="Proteomes" id="UP000307440">
    <property type="component" value="Unassembled WGS sequence"/>
</dbReference>
<evidence type="ECO:0000256" key="2">
    <source>
        <dbReference type="ARBA" id="ARBA00022679"/>
    </source>
</evidence>
<dbReference type="AlphaFoldDB" id="A0A5C3KQX5"/>
<dbReference type="GO" id="GO:1903013">
    <property type="term" value="P:response to differentiation-inducing factor 1"/>
    <property type="evidence" value="ECO:0007669"/>
    <property type="project" value="TreeGrafter"/>
</dbReference>
<keyword evidence="5" id="KW-0067">ATP-binding</keyword>
<dbReference type="GO" id="GO:0004674">
    <property type="term" value="F:protein serine/threonine kinase activity"/>
    <property type="evidence" value="ECO:0007669"/>
    <property type="project" value="UniProtKB-KW"/>
</dbReference>
<evidence type="ECO:0000313" key="8">
    <source>
        <dbReference type="EMBL" id="TFK22794.1"/>
    </source>
</evidence>
<dbReference type="InterPro" id="IPR004166">
    <property type="entry name" value="a-kinase_dom"/>
</dbReference>